<dbReference type="InterPro" id="IPR050271">
    <property type="entry name" value="UDP-glycosyltransferase"/>
</dbReference>
<evidence type="ECO:0000256" key="2">
    <source>
        <dbReference type="ARBA" id="ARBA00022676"/>
    </source>
</evidence>
<dbReference type="CDD" id="cd03784">
    <property type="entry name" value="GT1_Gtf-like"/>
    <property type="match status" value="1"/>
</dbReference>
<dbReference type="PROSITE" id="PS00375">
    <property type="entry name" value="UDPGT"/>
    <property type="match status" value="1"/>
</dbReference>
<name>A0A7R9KEM1_9ACAR</name>
<evidence type="ECO:0000256" key="3">
    <source>
        <dbReference type="ARBA" id="ARBA00022679"/>
    </source>
</evidence>
<dbReference type="OrthoDB" id="5835829at2759"/>
<dbReference type="InterPro" id="IPR035595">
    <property type="entry name" value="UDP_glycos_trans_CS"/>
</dbReference>
<protein>
    <recommendedName>
        <fullName evidence="5">UDP-glucuronosyltransferase</fullName>
        <ecNumber evidence="5">2.4.1.17</ecNumber>
    </recommendedName>
</protein>
<dbReference type="GO" id="GO:0015020">
    <property type="term" value="F:glucuronosyltransferase activity"/>
    <property type="evidence" value="ECO:0007669"/>
    <property type="project" value="UniProtKB-EC"/>
</dbReference>
<organism evidence="6">
    <name type="scientific">Medioppia subpectinata</name>
    <dbReference type="NCBI Taxonomy" id="1979941"/>
    <lineage>
        <taxon>Eukaryota</taxon>
        <taxon>Metazoa</taxon>
        <taxon>Ecdysozoa</taxon>
        <taxon>Arthropoda</taxon>
        <taxon>Chelicerata</taxon>
        <taxon>Arachnida</taxon>
        <taxon>Acari</taxon>
        <taxon>Acariformes</taxon>
        <taxon>Sarcoptiformes</taxon>
        <taxon>Oribatida</taxon>
        <taxon>Brachypylina</taxon>
        <taxon>Oppioidea</taxon>
        <taxon>Oppiidae</taxon>
        <taxon>Medioppia</taxon>
    </lineage>
</organism>
<dbReference type="GO" id="GO:0016020">
    <property type="term" value="C:membrane"/>
    <property type="evidence" value="ECO:0007669"/>
    <property type="project" value="UniProtKB-SubCell"/>
</dbReference>
<evidence type="ECO:0000313" key="6">
    <source>
        <dbReference type="EMBL" id="CAD7621701.1"/>
    </source>
</evidence>
<dbReference type="Proteomes" id="UP000759131">
    <property type="component" value="Unassembled WGS sequence"/>
</dbReference>
<evidence type="ECO:0000256" key="4">
    <source>
        <dbReference type="RuleBase" id="RU003718"/>
    </source>
</evidence>
<comment type="similarity">
    <text evidence="1 4">Belongs to the UDP-glycosyltransferase family.</text>
</comment>
<dbReference type="EC" id="2.4.1.17" evidence="5"/>
<dbReference type="EMBL" id="CAJPIZ010000722">
    <property type="protein sequence ID" value="CAG2102131.1"/>
    <property type="molecule type" value="Genomic_DNA"/>
</dbReference>
<dbReference type="Gene3D" id="3.40.50.2000">
    <property type="entry name" value="Glycogen Phosphorylase B"/>
    <property type="match status" value="2"/>
</dbReference>
<dbReference type="SUPFAM" id="SSF53756">
    <property type="entry name" value="UDP-Glycosyltransferase/glycogen phosphorylase"/>
    <property type="match status" value="1"/>
</dbReference>
<comment type="subcellular location">
    <subcellularLocation>
        <location evidence="5">Membrane</location>
        <topology evidence="5">Single-pass membrane protein</topology>
    </subcellularLocation>
</comment>
<keyword evidence="3 4" id="KW-0808">Transferase</keyword>
<comment type="catalytic activity">
    <reaction evidence="5">
        <text>glucuronate acceptor + UDP-alpha-D-glucuronate = acceptor beta-D-glucuronoside + UDP + H(+)</text>
        <dbReference type="Rhea" id="RHEA:21032"/>
        <dbReference type="ChEBI" id="CHEBI:15378"/>
        <dbReference type="ChEBI" id="CHEBI:58052"/>
        <dbReference type="ChEBI" id="CHEBI:58223"/>
        <dbReference type="ChEBI" id="CHEBI:132367"/>
        <dbReference type="ChEBI" id="CHEBI:132368"/>
        <dbReference type="EC" id="2.4.1.17"/>
    </reaction>
</comment>
<dbReference type="EMBL" id="OC855297">
    <property type="protein sequence ID" value="CAD7621701.1"/>
    <property type="molecule type" value="Genomic_DNA"/>
</dbReference>
<evidence type="ECO:0000313" key="7">
    <source>
        <dbReference type="Proteomes" id="UP000759131"/>
    </source>
</evidence>
<evidence type="ECO:0000256" key="1">
    <source>
        <dbReference type="ARBA" id="ARBA00009995"/>
    </source>
</evidence>
<evidence type="ECO:0000256" key="5">
    <source>
        <dbReference type="RuleBase" id="RU362059"/>
    </source>
</evidence>
<gene>
    <name evidence="6" type="ORF">OSB1V03_LOCUS2172</name>
</gene>
<dbReference type="PANTHER" id="PTHR48043:SF145">
    <property type="entry name" value="FI06409P-RELATED"/>
    <property type="match status" value="1"/>
</dbReference>
<keyword evidence="2 4" id="KW-0328">Glycosyltransferase</keyword>
<dbReference type="Pfam" id="PF00201">
    <property type="entry name" value="UDPGT"/>
    <property type="match status" value="1"/>
</dbReference>
<sequence length="436" mass="49656">MANNKVLKVLFVPILSGGHVYSSIGVAERLIHSGHEVLFLVNDFWSGKLTKYGIREVLLAKIDSPFETNGATDLAKHMIARGLVGGDSPLQKAQREATFVELWTKHMKQFDPQFERLLPTIQPDLIVLDQFMTWPSLELSAIPCVWLWGNGPLIMVDDEKAPPHESGLSATGDQRLWQEFRQVVRDATKDMWRAFNDWMVGRGCEPLPEYAIQNPSHYLNIYGIPHELDYQDIRPLGHNFVRFDNFKRTESDLTFAVPPELAEKPGALVYFSLGSFGAADVANMRRLLAILAKSPHRFIVSMGPLHNEYTLADNMWGEEWVPQIRVLPLVDLVITHAGINTVCETMFFGRPMIAMPLFSDQYDNSQQIQDTGFGRRLDAYKCSEEELLAAIETLLNDREMAERVAKVSRRIQTDNSLAKLPQIIEDFVQNRRKYIE</sequence>
<dbReference type="AlphaFoldDB" id="A0A7R9KEM1"/>
<dbReference type="InterPro" id="IPR002213">
    <property type="entry name" value="UDP_glucos_trans"/>
</dbReference>
<proteinExistence type="inferred from homology"/>
<dbReference type="PANTHER" id="PTHR48043">
    <property type="entry name" value="EG:EG0003.4 PROTEIN-RELATED"/>
    <property type="match status" value="1"/>
</dbReference>
<reference evidence="6" key="1">
    <citation type="submission" date="2020-11" db="EMBL/GenBank/DDBJ databases">
        <authorList>
            <person name="Tran Van P."/>
        </authorList>
    </citation>
    <scope>NUCLEOTIDE SEQUENCE</scope>
</reference>
<accession>A0A7R9KEM1</accession>
<keyword evidence="7" id="KW-1185">Reference proteome</keyword>